<sequence>MPFDNLDLAGLANIAVRTLQHEIRQATTSAISSATSSADPTLASSSDVPSLTTPISGPTSSPADASNGNNNGNGNGNGNGSGQGSSPLLFFVALGFGVVFTNLWIIVGVKYCFRYNARNRNIRMTGEDGEPINLENMPQHPRRRRREKKLMTMDEVNEKFPMMKYKNWVASRAQEGLPTRGGISQPPSRANSLRDADGIIPTIKERDSTEDRPATSGTSIVRETTREPTTEHAEKAAPASTTVGEAQSTTSPATADATTAPARTDSPASDDDHYEDEDDQIHDALPPEALESSGDTCAICIDTLEDDDDVRGLTCGHAFHAVCLDPWLTSRRACCPLCKADYYTPKPRQPQTEGVEGTQVGPTVSIAQDPRTNRANMPSRPGVAWIFSGRRGRMGLPQMGRNRNNGSSQPQAQPRSDNNGRRQRQQQRGGFFSRSGTQPSSRSAPTTTDNATATQTTQTPSGGFLSSIRQQLPSFGRSTATQEQSAANAQVTPSALEAGTRADAAR</sequence>
<gene>
    <name evidence="5" type="ORF">FJTKL_15179</name>
</gene>
<dbReference type="PROSITE" id="PS50089">
    <property type="entry name" value="ZF_RING_2"/>
    <property type="match status" value="1"/>
</dbReference>
<feature type="domain" description="RING-type" evidence="4">
    <location>
        <begin position="297"/>
        <end position="339"/>
    </location>
</feature>
<dbReference type="SMART" id="SM00184">
    <property type="entry name" value="RING"/>
    <property type="match status" value="1"/>
</dbReference>
<name>A0ABR4E5M0_9PEZI</name>
<dbReference type="Proteomes" id="UP001600888">
    <property type="component" value="Unassembled WGS sequence"/>
</dbReference>
<keyword evidence="3" id="KW-1133">Transmembrane helix</keyword>
<feature type="compositionally biased region" description="Basic and acidic residues" evidence="2">
    <location>
        <begin position="223"/>
        <end position="235"/>
    </location>
</feature>
<keyword evidence="1" id="KW-0479">Metal-binding</keyword>
<evidence type="ECO:0000256" key="1">
    <source>
        <dbReference type="PROSITE-ProRule" id="PRU00175"/>
    </source>
</evidence>
<evidence type="ECO:0000256" key="2">
    <source>
        <dbReference type="SAM" id="MobiDB-lite"/>
    </source>
</evidence>
<keyword evidence="3" id="KW-0812">Transmembrane</keyword>
<keyword evidence="1" id="KW-0863">Zinc-finger</keyword>
<dbReference type="Gene3D" id="3.30.40.10">
    <property type="entry name" value="Zinc/RING finger domain, C3HC4 (zinc finger)"/>
    <property type="match status" value="1"/>
</dbReference>
<proteinExistence type="predicted"/>
<reference evidence="5 6" key="1">
    <citation type="submission" date="2024-03" db="EMBL/GenBank/DDBJ databases">
        <title>A high-quality draft genome sequence of Diaporthe vaccinii, a causative agent of upright dieback and viscid rot disease in cranberry plants.</title>
        <authorList>
            <person name="Sarrasin M."/>
            <person name="Lang B.F."/>
            <person name="Burger G."/>
        </authorList>
    </citation>
    <scope>NUCLEOTIDE SEQUENCE [LARGE SCALE GENOMIC DNA]</scope>
    <source>
        <strain evidence="5 6">IS7</strain>
    </source>
</reference>
<dbReference type="SUPFAM" id="SSF57850">
    <property type="entry name" value="RING/U-box"/>
    <property type="match status" value="1"/>
</dbReference>
<feature type="region of interest" description="Disordered" evidence="2">
    <location>
        <begin position="176"/>
        <end position="279"/>
    </location>
</feature>
<feature type="compositionally biased region" description="Low complexity" evidence="2">
    <location>
        <begin position="446"/>
        <end position="459"/>
    </location>
</feature>
<keyword evidence="6" id="KW-1185">Reference proteome</keyword>
<dbReference type="InterPro" id="IPR013083">
    <property type="entry name" value="Znf_RING/FYVE/PHD"/>
</dbReference>
<dbReference type="Pfam" id="PF13639">
    <property type="entry name" value="zf-RING_2"/>
    <property type="match status" value="1"/>
</dbReference>
<dbReference type="EMBL" id="JBAWTH010000094">
    <property type="protein sequence ID" value="KAL2277733.1"/>
    <property type="molecule type" value="Genomic_DNA"/>
</dbReference>
<dbReference type="PANTHER" id="PTHR22765:SF434">
    <property type="entry name" value="GB|AAD18119.1-RELATED"/>
    <property type="match status" value="1"/>
</dbReference>
<evidence type="ECO:0000256" key="3">
    <source>
        <dbReference type="SAM" id="Phobius"/>
    </source>
</evidence>
<feature type="compositionally biased region" description="Polar residues" evidence="2">
    <location>
        <begin position="42"/>
        <end position="64"/>
    </location>
</feature>
<dbReference type="InterPro" id="IPR001841">
    <property type="entry name" value="Znf_RING"/>
</dbReference>
<feature type="compositionally biased region" description="Polar residues" evidence="2">
    <location>
        <begin position="467"/>
        <end position="493"/>
    </location>
</feature>
<feature type="region of interest" description="Disordered" evidence="2">
    <location>
        <begin position="346"/>
        <end position="506"/>
    </location>
</feature>
<feature type="compositionally biased region" description="Gly residues" evidence="2">
    <location>
        <begin position="71"/>
        <end position="80"/>
    </location>
</feature>
<feature type="transmembrane region" description="Helical" evidence="3">
    <location>
        <begin position="88"/>
        <end position="113"/>
    </location>
</feature>
<organism evidence="5 6">
    <name type="scientific">Diaporthe vaccinii</name>
    <dbReference type="NCBI Taxonomy" id="105482"/>
    <lineage>
        <taxon>Eukaryota</taxon>
        <taxon>Fungi</taxon>
        <taxon>Dikarya</taxon>
        <taxon>Ascomycota</taxon>
        <taxon>Pezizomycotina</taxon>
        <taxon>Sordariomycetes</taxon>
        <taxon>Sordariomycetidae</taxon>
        <taxon>Diaporthales</taxon>
        <taxon>Diaporthaceae</taxon>
        <taxon>Diaporthe</taxon>
        <taxon>Diaporthe eres species complex</taxon>
    </lineage>
</organism>
<feature type="region of interest" description="Disordered" evidence="2">
    <location>
        <begin position="30"/>
        <end position="80"/>
    </location>
</feature>
<dbReference type="CDD" id="cd16473">
    <property type="entry name" value="RING-H2_RNF103"/>
    <property type="match status" value="1"/>
</dbReference>
<keyword evidence="3" id="KW-0472">Membrane</keyword>
<keyword evidence="1" id="KW-0862">Zinc</keyword>
<dbReference type="InterPro" id="IPR051826">
    <property type="entry name" value="E3_ubiquitin-ligase_domain"/>
</dbReference>
<protein>
    <recommendedName>
        <fullName evidence="4">RING-type domain-containing protein</fullName>
    </recommendedName>
</protein>
<evidence type="ECO:0000313" key="6">
    <source>
        <dbReference type="Proteomes" id="UP001600888"/>
    </source>
</evidence>
<feature type="compositionally biased region" description="Low complexity" evidence="2">
    <location>
        <begin position="248"/>
        <end position="267"/>
    </location>
</feature>
<evidence type="ECO:0000313" key="5">
    <source>
        <dbReference type="EMBL" id="KAL2277733.1"/>
    </source>
</evidence>
<evidence type="ECO:0000259" key="4">
    <source>
        <dbReference type="PROSITE" id="PS50089"/>
    </source>
</evidence>
<feature type="compositionally biased region" description="Low complexity" evidence="2">
    <location>
        <begin position="426"/>
        <end position="436"/>
    </location>
</feature>
<accession>A0ABR4E5M0</accession>
<feature type="compositionally biased region" description="Acidic residues" evidence="2">
    <location>
        <begin position="268"/>
        <end position="279"/>
    </location>
</feature>
<dbReference type="PANTHER" id="PTHR22765">
    <property type="entry name" value="RING FINGER AND PROTEASE ASSOCIATED DOMAIN-CONTAINING"/>
    <property type="match status" value="1"/>
</dbReference>
<comment type="caution">
    <text evidence="5">The sequence shown here is derived from an EMBL/GenBank/DDBJ whole genome shotgun (WGS) entry which is preliminary data.</text>
</comment>
<feature type="compositionally biased region" description="Basic and acidic residues" evidence="2">
    <location>
        <begin position="192"/>
        <end position="213"/>
    </location>
</feature>
<feature type="compositionally biased region" description="Polar residues" evidence="2">
    <location>
        <begin position="401"/>
        <end position="417"/>
    </location>
</feature>